<dbReference type="SMART" id="SM00249">
    <property type="entry name" value="PHD"/>
    <property type="match status" value="1"/>
</dbReference>
<comment type="catalytic activity">
    <reaction evidence="14">
        <text>L-lysyl-[protein] + acetyl-CoA = N(6)-acetyl-L-lysyl-[protein] + CoA + H(+)</text>
        <dbReference type="Rhea" id="RHEA:45948"/>
        <dbReference type="Rhea" id="RHEA-COMP:9752"/>
        <dbReference type="Rhea" id="RHEA-COMP:10731"/>
        <dbReference type="ChEBI" id="CHEBI:15378"/>
        <dbReference type="ChEBI" id="CHEBI:29969"/>
        <dbReference type="ChEBI" id="CHEBI:57287"/>
        <dbReference type="ChEBI" id="CHEBI:57288"/>
        <dbReference type="ChEBI" id="CHEBI:61930"/>
        <dbReference type="EC" id="2.3.1.48"/>
    </reaction>
</comment>
<comment type="caution">
    <text evidence="18">The sequence shown here is derived from an EMBL/GenBank/DDBJ whole genome shotgun (WGS) entry which is preliminary data.</text>
</comment>
<dbReference type="FunFam" id="3.40.630.30:FF:000001">
    <property type="entry name" value="Histone acetyltransferase"/>
    <property type="match status" value="1"/>
</dbReference>
<evidence type="ECO:0000259" key="17">
    <source>
        <dbReference type="PROSITE" id="PS51726"/>
    </source>
</evidence>
<dbReference type="OrthoDB" id="787137at2759"/>
<keyword evidence="10 14" id="KW-0539">Nucleus</keyword>
<dbReference type="PROSITE" id="PS50016">
    <property type="entry name" value="ZF_PHD_2"/>
    <property type="match status" value="1"/>
</dbReference>
<dbReference type="GO" id="GO:0004402">
    <property type="term" value="F:histone acetyltransferase activity"/>
    <property type="evidence" value="ECO:0007669"/>
    <property type="project" value="InterPro"/>
</dbReference>
<feature type="compositionally biased region" description="Polar residues" evidence="15">
    <location>
        <begin position="845"/>
        <end position="877"/>
    </location>
</feature>
<feature type="compositionally biased region" description="Low complexity" evidence="15">
    <location>
        <begin position="19"/>
        <end position="38"/>
    </location>
</feature>
<dbReference type="Gene3D" id="3.30.40.10">
    <property type="entry name" value="Zinc/RING finger domain, C3HC4 (zinc finger)"/>
    <property type="match status" value="1"/>
</dbReference>
<dbReference type="GeneID" id="28845216"/>
<dbReference type="PROSITE" id="PS51726">
    <property type="entry name" value="MYST_HAT"/>
    <property type="match status" value="1"/>
</dbReference>
<dbReference type="Proteomes" id="UP000078397">
    <property type="component" value="Unassembled WGS sequence"/>
</dbReference>
<dbReference type="EMBL" id="LSBJ02000001">
    <property type="protein sequence ID" value="OAQ73739.1"/>
    <property type="molecule type" value="Genomic_DNA"/>
</dbReference>
<dbReference type="GO" id="GO:0003712">
    <property type="term" value="F:transcription coregulator activity"/>
    <property type="evidence" value="ECO:0007669"/>
    <property type="project" value="TreeGrafter"/>
</dbReference>
<keyword evidence="9" id="KW-0007">Acetylation</keyword>
<proteinExistence type="inferred from homology"/>
<evidence type="ECO:0000256" key="6">
    <source>
        <dbReference type="ARBA" id="ARBA00022771"/>
    </source>
</evidence>
<sequence length="1098" mass="120820">MPSAQAMEEELQQSVMLSDDGAYDTGDTGDQAASSSARVRSRKNVHGDDSGSEDEELSDQDASGEELEQDASGDEDNDMLNQQIVVSSATPGDGEEYDEDAEGEDDLDEEVGAVKVKPADSDDDEMESDESEAQSAAEEDESEEDEEDEEGAWEEGDAGDEDEESDAVQLNTCMFCKQDEENDPSEDFEAFLACTRCGENAHQQCARDAAAMTEGNNSKRWKCPDCYNGDSESEGDDDDDDADGIEAASADDEEQANSDIPHRSKLADDIASAELEDGSSDGRSALDELALDDYPVDGSRPPRKRKSGSAEPEDATLAIRKRRRNQSTDVTDRDDSARESRSGDAARAPSSRTMRLKVTRPPPVTVEKRSRSSLVIKIEVRPGNLKEILSRRKRDRRRGGPSSSRPQAPRSAPTRPLATVGGGSVGASANLPTLISNMPTPFTSESYSQPFYSFFDKETEEMKGKPYGGILTEAEADTSKTLPSPEDRKKFEQAKQKAEDEWRARILAMQAESDLPIRKPKKASDNASQIECIEFGGWEIDTWYAAPYPAEYSRNRVLYICEFCLKYMNSDYVAWRHKLKCGTKHPPGDEIYRHQSVSIFEVDGRKHPVYCQNLCLLAKLFLGSKTLYYDVEPFLFYVLCEFDDTGYHFVGYFSKEKRASSQNNVSCILTLPIHQRKGYGNLLIDFSYLLTKAEEKTGSPEKPLSDMGLVSYRNYWRLELCRYFLKNMEGDAGKRSGLSIKKISIDTGMTPDDVVSALEGLRALVRDPQTHLYAFRVDLDYCRNYVAKWESKGYVQLKPSALAWTSYVMGRSNVVNFELGPPINTIAPREDDEAKVQEGAALAAANQQSKQSKMNGAGKSDSQAESTLASQQDSEQPTEPPVKSIEKIKPEDKENADPEDQVMEDATTNAEPESWDAPYKDIPPSRFDVFPPIPGGRRDRNRVSVSRPSAPRTGSSSSARPKSRPSGSAKRPSASRPRNSSSRRKSGGTGRGPGRWPKGTKKSDYGNADSGPGLPPGWKEKQARLQALAEGKDPSSTETPEEKPAQDEVRVLVDASETSQHKAVNGKSHRSASGANSGQANGDGESDDEDVDAEGEDE</sequence>
<feature type="compositionally biased region" description="Acidic residues" evidence="15">
    <location>
        <begin position="50"/>
        <end position="78"/>
    </location>
</feature>
<feature type="compositionally biased region" description="Acidic residues" evidence="15">
    <location>
        <begin position="121"/>
        <end position="166"/>
    </location>
</feature>
<dbReference type="InterPro" id="IPR019787">
    <property type="entry name" value="Znf_PHD-finger"/>
</dbReference>
<dbReference type="FunFam" id="3.30.60.60:FF:000001">
    <property type="entry name" value="Histone acetyltransferase"/>
    <property type="match status" value="1"/>
</dbReference>
<keyword evidence="4" id="KW-0808">Transferase</keyword>
<feature type="domain" description="PHD-type" evidence="16">
    <location>
        <begin position="170"/>
        <end position="229"/>
    </location>
</feature>
<dbReference type="PANTHER" id="PTHR10615:SF161">
    <property type="entry name" value="HISTONE ACETYLTRANSFERASE KAT7"/>
    <property type="match status" value="1"/>
</dbReference>
<feature type="active site" description="Proton donor/acceptor" evidence="12">
    <location>
        <position position="701"/>
    </location>
</feature>
<dbReference type="KEGG" id="pchm:VFPPC_01384"/>
<feature type="region of interest" description="Disordered" evidence="15">
    <location>
        <begin position="1"/>
        <end position="167"/>
    </location>
</feature>
<evidence type="ECO:0000256" key="15">
    <source>
        <dbReference type="SAM" id="MobiDB-lite"/>
    </source>
</evidence>
<dbReference type="EC" id="2.3.1.48" evidence="3 14"/>
<evidence type="ECO:0000256" key="10">
    <source>
        <dbReference type="ARBA" id="ARBA00023242"/>
    </source>
</evidence>
<evidence type="ECO:0000313" key="18">
    <source>
        <dbReference type="EMBL" id="OAQ73739.1"/>
    </source>
</evidence>
<dbReference type="InterPro" id="IPR001965">
    <property type="entry name" value="Znf_PHD"/>
</dbReference>
<dbReference type="SUPFAM" id="SSF55729">
    <property type="entry name" value="Acyl-CoA N-acyltransferases (Nat)"/>
    <property type="match status" value="1"/>
</dbReference>
<feature type="compositionally biased region" description="Polar residues" evidence="15">
    <location>
        <begin position="79"/>
        <end position="90"/>
    </location>
</feature>
<dbReference type="GO" id="GO:0003682">
    <property type="term" value="F:chromatin binding"/>
    <property type="evidence" value="ECO:0007669"/>
    <property type="project" value="TreeGrafter"/>
</dbReference>
<organism evidence="18 19">
    <name type="scientific">Pochonia chlamydosporia 170</name>
    <dbReference type="NCBI Taxonomy" id="1380566"/>
    <lineage>
        <taxon>Eukaryota</taxon>
        <taxon>Fungi</taxon>
        <taxon>Dikarya</taxon>
        <taxon>Ascomycota</taxon>
        <taxon>Pezizomycotina</taxon>
        <taxon>Sordariomycetes</taxon>
        <taxon>Hypocreomycetidae</taxon>
        <taxon>Hypocreales</taxon>
        <taxon>Clavicipitaceae</taxon>
        <taxon>Pochonia</taxon>
    </lineage>
</organism>
<accession>A0A179G9A1</accession>
<keyword evidence="7" id="KW-0862">Zinc</keyword>
<dbReference type="InterPro" id="IPR050603">
    <property type="entry name" value="MYST_HAT"/>
</dbReference>
<dbReference type="Gene3D" id="1.10.10.10">
    <property type="entry name" value="Winged helix-like DNA-binding domain superfamily/Winged helix DNA-binding domain"/>
    <property type="match status" value="1"/>
</dbReference>
<dbReference type="InterPro" id="IPR016181">
    <property type="entry name" value="Acyl_CoA_acyltransferase"/>
</dbReference>
<dbReference type="AlphaFoldDB" id="A0A179G9A1"/>
<evidence type="ECO:0000256" key="3">
    <source>
        <dbReference type="ARBA" id="ARBA00013184"/>
    </source>
</evidence>
<evidence type="ECO:0000256" key="12">
    <source>
        <dbReference type="PIRSR" id="PIRSR602717-51"/>
    </source>
</evidence>
<dbReference type="GO" id="GO:1990467">
    <property type="term" value="C:NuA3a histone acetyltransferase complex"/>
    <property type="evidence" value="ECO:0007669"/>
    <property type="project" value="TreeGrafter"/>
</dbReference>
<feature type="compositionally biased region" description="Basic and acidic residues" evidence="15">
    <location>
        <begin position="884"/>
        <end position="896"/>
    </location>
</feature>
<dbReference type="Gene3D" id="3.40.630.30">
    <property type="match status" value="1"/>
</dbReference>
<dbReference type="RefSeq" id="XP_018149822.1">
    <property type="nucleotide sequence ID" value="XM_018281222.1"/>
</dbReference>
<comment type="similarity">
    <text evidence="2 14">Belongs to the MYST (SAS/MOZ) family.</text>
</comment>
<feature type="compositionally biased region" description="Low complexity" evidence="15">
    <location>
        <begin position="954"/>
        <end position="980"/>
    </location>
</feature>
<name>A0A179G9A1_METCM</name>
<dbReference type="InterPro" id="IPR036388">
    <property type="entry name" value="WH-like_DNA-bd_sf"/>
</dbReference>
<dbReference type="InterPro" id="IPR013083">
    <property type="entry name" value="Znf_RING/FYVE/PHD"/>
</dbReference>
<dbReference type="PANTHER" id="PTHR10615">
    <property type="entry name" value="HISTONE ACETYLTRANSFERASE"/>
    <property type="match status" value="1"/>
</dbReference>
<protein>
    <recommendedName>
        <fullName evidence="3 14">Histone acetyltransferase</fullName>
        <ecNumber evidence="3 14">2.3.1.48</ecNumber>
    </recommendedName>
</protein>
<evidence type="ECO:0000256" key="13">
    <source>
        <dbReference type="PROSITE-ProRule" id="PRU00146"/>
    </source>
</evidence>
<dbReference type="STRING" id="1380566.A0A179G9A1"/>
<feature type="compositionally biased region" description="Basic and acidic residues" evidence="15">
    <location>
        <begin position="330"/>
        <end position="344"/>
    </location>
</feature>
<evidence type="ECO:0000259" key="16">
    <source>
        <dbReference type="PROSITE" id="PS50016"/>
    </source>
</evidence>
<dbReference type="InterPro" id="IPR040706">
    <property type="entry name" value="Zf-MYST"/>
</dbReference>
<dbReference type="Pfam" id="PF01853">
    <property type="entry name" value="MOZ_SAS"/>
    <property type="match status" value="1"/>
</dbReference>
<dbReference type="Gene3D" id="3.30.60.60">
    <property type="entry name" value="N-acetyl transferase-like"/>
    <property type="match status" value="1"/>
</dbReference>
<keyword evidence="8" id="KW-0156">Chromatin regulator</keyword>
<comment type="function">
    <text evidence="11">Catalytic component of the NuA4 histone acetyltransferase (HAT) complex which is involved in epigenetic transcriptional activation of selected genes principally by acetylation of nucleosomal histones H4, H3, H2B, H2A and H2A variant H2A.Z. Acetylates histone H4 to form H4K5ac, H4K8ac, H4K12ac and H4K16ac, histone H3 to form H3K14ac, and histone H2A to form H2AK4ac and H2AK7ac. The NuA4 complex is involved in the DNA damage response and is required for chromosome segregation. The NuA4 complex plays a direct role in repair of DNA double-strand breaks (DSBs) through homologous recombination. Recruitment to promoters depends on H3K4me. Also acetylates non-histone proteins. In addition to protein acetyltransferase, can use different acyl-CoA substrates, such as 2-hydroxyisobutanoyl-CoA (2-hydroxyisobutyryl-CoA) or (2E)-butenoyl-CoA (crotonyl-CoA), and is able to mediate protein 2-hydroxyisobutyrylation and crotonylation, respectively.</text>
</comment>
<dbReference type="InterPro" id="IPR011011">
    <property type="entry name" value="Znf_FYVE_PHD"/>
</dbReference>
<evidence type="ECO:0000256" key="5">
    <source>
        <dbReference type="ARBA" id="ARBA00022723"/>
    </source>
</evidence>
<feature type="region of interest" description="Disordered" evidence="15">
    <location>
        <begin position="209"/>
        <end position="430"/>
    </location>
</feature>
<feature type="domain" description="MYST-type HAT" evidence="17">
    <location>
        <begin position="525"/>
        <end position="806"/>
    </location>
</feature>
<evidence type="ECO:0000256" key="4">
    <source>
        <dbReference type="ARBA" id="ARBA00022679"/>
    </source>
</evidence>
<dbReference type="Pfam" id="PF17772">
    <property type="entry name" value="zf-MYST"/>
    <property type="match status" value="1"/>
</dbReference>
<evidence type="ECO:0000256" key="9">
    <source>
        <dbReference type="ARBA" id="ARBA00022990"/>
    </source>
</evidence>
<dbReference type="Pfam" id="PF16866">
    <property type="entry name" value="PHD_4"/>
    <property type="match status" value="1"/>
</dbReference>
<feature type="compositionally biased region" description="Low complexity" evidence="15">
    <location>
        <begin position="400"/>
        <end position="416"/>
    </location>
</feature>
<feature type="compositionally biased region" description="Acidic residues" evidence="15">
    <location>
        <begin position="1084"/>
        <end position="1098"/>
    </location>
</feature>
<keyword evidence="5" id="KW-0479">Metal-binding</keyword>
<evidence type="ECO:0000256" key="14">
    <source>
        <dbReference type="RuleBase" id="RU361211"/>
    </source>
</evidence>
<evidence type="ECO:0000256" key="11">
    <source>
        <dbReference type="ARBA" id="ARBA00045805"/>
    </source>
</evidence>
<feature type="compositionally biased region" description="Acidic residues" evidence="15">
    <location>
        <begin position="93"/>
        <end position="111"/>
    </location>
</feature>
<keyword evidence="19" id="KW-1185">Reference proteome</keyword>
<dbReference type="GO" id="GO:0005634">
    <property type="term" value="C:nucleus"/>
    <property type="evidence" value="ECO:0007669"/>
    <property type="project" value="UniProtKB-SubCell"/>
</dbReference>
<dbReference type="GO" id="GO:0031507">
    <property type="term" value="P:heterochromatin formation"/>
    <property type="evidence" value="ECO:0007669"/>
    <property type="project" value="UniProtKB-ARBA"/>
</dbReference>
<evidence type="ECO:0000256" key="1">
    <source>
        <dbReference type="ARBA" id="ARBA00004123"/>
    </source>
</evidence>
<evidence type="ECO:0000256" key="7">
    <source>
        <dbReference type="ARBA" id="ARBA00022833"/>
    </source>
</evidence>
<comment type="subcellular location">
    <subcellularLocation>
        <location evidence="1 14">Nucleus</location>
    </subcellularLocation>
</comment>
<dbReference type="GO" id="GO:0008270">
    <property type="term" value="F:zinc ion binding"/>
    <property type="evidence" value="ECO:0007669"/>
    <property type="project" value="UniProtKB-KW"/>
</dbReference>
<reference evidence="18 19" key="1">
    <citation type="journal article" date="2016" name="PLoS Pathog.">
        <title>Biosynthesis of antibiotic leucinostatins in bio-control fungus Purpureocillium lilacinum and their inhibition on phytophthora revealed by genome mining.</title>
        <authorList>
            <person name="Wang G."/>
            <person name="Liu Z."/>
            <person name="Lin R."/>
            <person name="Li E."/>
            <person name="Mao Z."/>
            <person name="Ling J."/>
            <person name="Yang Y."/>
            <person name="Yin W.B."/>
            <person name="Xie B."/>
        </authorList>
    </citation>
    <scope>NUCLEOTIDE SEQUENCE [LARGE SCALE GENOMIC DNA]</scope>
    <source>
        <strain evidence="18">170</strain>
    </source>
</reference>
<feature type="region of interest" description="Disordered" evidence="15">
    <location>
        <begin position="831"/>
        <end position="1098"/>
    </location>
</feature>
<feature type="compositionally biased region" description="Acidic residues" evidence="15">
    <location>
        <begin position="231"/>
        <end position="256"/>
    </location>
</feature>
<evidence type="ECO:0000256" key="8">
    <source>
        <dbReference type="ARBA" id="ARBA00022853"/>
    </source>
</evidence>
<feature type="compositionally biased region" description="Basic and acidic residues" evidence="15">
    <location>
        <begin position="1030"/>
        <end position="1051"/>
    </location>
</feature>
<evidence type="ECO:0000313" key="19">
    <source>
        <dbReference type="Proteomes" id="UP000078397"/>
    </source>
</evidence>
<dbReference type="GO" id="GO:0006357">
    <property type="term" value="P:regulation of transcription by RNA polymerase II"/>
    <property type="evidence" value="ECO:0007669"/>
    <property type="project" value="TreeGrafter"/>
</dbReference>
<dbReference type="SUPFAM" id="SSF57903">
    <property type="entry name" value="FYVE/PHD zinc finger"/>
    <property type="match status" value="1"/>
</dbReference>
<feature type="compositionally biased region" description="Polar residues" evidence="15">
    <location>
        <begin position="1071"/>
        <end position="1080"/>
    </location>
</feature>
<dbReference type="InterPro" id="IPR002717">
    <property type="entry name" value="HAT_MYST-type"/>
</dbReference>
<keyword evidence="6 13" id="KW-0863">Zinc-finger</keyword>
<evidence type="ECO:0000256" key="2">
    <source>
        <dbReference type="ARBA" id="ARBA00010107"/>
    </source>
</evidence>
<gene>
    <name evidence="18" type="ORF">VFPPC_01384</name>
</gene>